<evidence type="ECO:0000313" key="8">
    <source>
        <dbReference type="EMBL" id="WEG36152.1"/>
    </source>
</evidence>
<evidence type="ECO:0000256" key="6">
    <source>
        <dbReference type="SAM" id="Phobius"/>
    </source>
</evidence>
<dbReference type="InterPro" id="IPR050545">
    <property type="entry name" value="Mycobact_MmpL"/>
</dbReference>
<sequence length="722" mass="80739">MRKLAEQIIKHYRSVIILYFILAIISCFTLLQVKVRFDLSHYLPPASNSTRGLKLLKQEFNDAIPNLNLAIKVDSLTSALQFKQELLHYPGVQSVRFLDDITDITLPLKLQKADYVKNYLQKGFARYELVVQTHNYGYYIQKLKKDLAPREIYLSGQALDMASANLAVGKEVTQILFYAVPLALLILFLISSSALEPFIFLITIFLAVLLNMGTNFLKGDLSFITQSIAGIMQLAVSMDYAIFLLHQFKLSLAEGDNLQVALVKAVYRSFSSITSSAVTTFFGFIVLLLMSFTLGWDMGIVLAKGIVFSLICVLTFLPCLIRLFAPLISKLSYKPPLRAERFGFLAAFARKFRLTYLIIALLLLPLAFIAQKRCDISYGMGNLPANSPEFKAQQQLESVFGRSLLYVVMVNRKDSPATAAMTAELKDLPHVNTVISYANQVGNDVPKDSLPPALIKQLVSPSYERIIIQSKLKADSKPAFALAQAVRKIADKHLKQPYYTVGEAFTLLDMKKAIEHDNIIINYFIIGSVFFVLLCNFRNIIVPLLIVLTIEFSIWLNLAVPYFSSTRLNFIGYLVINTFQLGATVDYGILLCEKYLNYRKTYPKLQAYTRTLKETCASLMAPAFILSGCGYILALISSINAVSEIGQVLGRGALLSLANVLLLLPNLLYWCDKLIEKSDLNPLFVKLGNLLLKLKRSGKNKAAKSVVLATAVNNKLKQHGDK</sequence>
<feature type="transmembrane region" description="Helical" evidence="6">
    <location>
        <begin position="266"/>
        <end position="294"/>
    </location>
</feature>
<feature type="transmembrane region" description="Helical" evidence="6">
    <location>
        <begin position="198"/>
        <end position="217"/>
    </location>
</feature>
<evidence type="ECO:0000313" key="9">
    <source>
        <dbReference type="Proteomes" id="UP001220478"/>
    </source>
</evidence>
<dbReference type="Gene3D" id="1.20.1640.10">
    <property type="entry name" value="Multidrug efflux transporter AcrB transmembrane domain"/>
    <property type="match status" value="2"/>
</dbReference>
<keyword evidence="3 6" id="KW-0812">Transmembrane</keyword>
<feature type="transmembrane region" description="Helical" evidence="6">
    <location>
        <begin position="520"/>
        <end position="537"/>
    </location>
</feature>
<feature type="transmembrane region" description="Helical" evidence="6">
    <location>
        <begin position="617"/>
        <end position="636"/>
    </location>
</feature>
<feature type="transmembrane region" description="Helical" evidence="6">
    <location>
        <begin position="223"/>
        <end position="245"/>
    </location>
</feature>
<evidence type="ECO:0000256" key="2">
    <source>
        <dbReference type="ARBA" id="ARBA00022475"/>
    </source>
</evidence>
<accession>A0ABY8C9R9</accession>
<dbReference type="SUPFAM" id="SSF82866">
    <property type="entry name" value="Multidrug efflux transporter AcrB transmembrane domain"/>
    <property type="match status" value="2"/>
</dbReference>
<dbReference type="PANTHER" id="PTHR33406">
    <property type="entry name" value="MEMBRANE PROTEIN MJ1562-RELATED"/>
    <property type="match status" value="1"/>
</dbReference>
<keyword evidence="5 6" id="KW-0472">Membrane</keyword>
<evidence type="ECO:0000256" key="1">
    <source>
        <dbReference type="ARBA" id="ARBA00004651"/>
    </source>
</evidence>
<keyword evidence="9" id="KW-1185">Reference proteome</keyword>
<feature type="transmembrane region" description="Helical" evidence="6">
    <location>
        <begin position="570"/>
        <end position="596"/>
    </location>
</feature>
<keyword evidence="4 6" id="KW-1133">Transmembrane helix</keyword>
<evidence type="ECO:0000256" key="3">
    <source>
        <dbReference type="ARBA" id="ARBA00022692"/>
    </source>
</evidence>
<dbReference type="Pfam" id="PF03176">
    <property type="entry name" value="MMPL"/>
    <property type="match status" value="2"/>
</dbReference>
<comment type="subcellular location">
    <subcellularLocation>
        <location evidence="1">Cell membrane</location>
        <topology evidence="1">Multi-pass membrane protein</topology>
    </subcellularLocation>
</comment>
<name>A0ABY8C9R9_9FIRM</name>
<evidence type="ECO:0000259" key="7">
    <source>
        <dbReference type="Pfam" id="PF03176"/>
    </source>
</evidence>
<feature type="transmembrane region" description="Helical" evidence="6">
    <location>
        <begin position="12"/>
        <end position="33"/>
    </location>
</feature>
<dbReference type="Proteomes" id="UP001220478">
    <property type="component" value="Chromosome"/>
</dbReference>
<dbReference type="InterPro" id="IPR004869">
    <property type="entry name" value="MMPL_dom"/>
</dbReference>
<feature type="transmembrane region" description="Helical" evidence="6">
    <location>
        <begin position="354"/>
        <end position="370"/>
    </location>
</feature>
<proteinExistence type="predicted"/>
<dbReference type="PANTHER" id="PTHR33406:SF13">
    <property type="entry name" value="MEMBRANE PROTEIN YDFJ"/>
    <property type="match status" value="1"/>
</dbReference>
<organism evidence="8 9">
    <name type="scientific">Amygdalobacter indicium</name>
    <dbReference type="NCBI Taxonomy" id="3029272"/>
    <lineage>
        <taxon>Bacteria</taxon>
        <taxon>Bacillati</taxon>
        <taxon>Bacillota</taxon>
        <taxon>Clostridia</taxon>
        <taxon>Eubacteriales</taxon>
        <taxon>Oscillospiraceae</taxon>
        <taxon>Amygdalobacter</taxon>
    </lineage>
</organism>
<gene>
    <name evidence="8" type="ORF">PYS61_03000</name>
</gene>
<feature type="domain" description="Membrane transport protein MMPL" evidence="7">
    <location>
        <begin position="414"/>
        <end position="668"/>
    </location>
</feature>
<evidence type="ECO:0000256" key="4">
    <source>
        <dbReference type="ARBA" id="ARBA00022989"/>
    </source>
</evidence>
<protein>
    <submittedName>
        <fullName evidence="8">MMPL family transporter</fullName>
    </submittedName>
</protein>
<feature type="domain" description="Membrane transport protein MMPL" evidence="7">
    <location>
        <begin position="148"/>
        <end position="326"/>
    </location>
</feature>
<feature type="transmembrane region" description="Helical" evidence="6">
    <location>
        <begin position="306"/>
        <end position="333"/>
    </location>
</feature>
<keyword evidence="2" id="KW-1003">Cell membrane</keyword>
<dbReference type="PROSITE" id="PS51257">
    <property type="entry name" value="PROKAR_LIPOPROTEIN"/>
    <property type="match status" value="1"/>
</dbReference>
<dbReference type="EMBL" id="CP118868">
    <property type="protein sequence ID" value="WEG36152.1"/>
    <property type="molecule type" value="Genomic_DNA"/>
</dbReference>
<reference evidence="8 9" key="1">
    <citation type="submission" date="2023-02" db="EMBL/GenBank/DDBJ databases">
        <title>Novel Oscillospiraceae bacterial genomes.</title>
        <authorList>
            <person name="Srinivasan S."/>
            <person name="Austin M.N."/>
            <person name="Fiedler T.L."/>
            <person name="Strenk S.M."/>
            <person name="Agnew K.J."/>
            <person name="Nagana Gowda G.A."/>
            <person name="Raftery D."/>
            <person name="Beamer M.A."/>
            <person name="Achilles S.L."/>
            <person name="Wiesenfeld H.C."/>
            <person name="Fredricks D.N."/>
            <person name="Hillier S.L."/>
        </authorList>
    </citation>
    <scope>NUCLEOTIDE SEQUENCE [LARGE SCALE GENOMIC DNA]</scope>
    <source>
        <strain evidence="8 9">CHIC02 1186E3-8</strain>
    </source>
</reference>
<dbReference type="RefSeq" id="WP_315572173.1">
    <property type="nucleotide sequence ID" value="NZ_CP118868.1"/>
</dbReference>
<feature type="transmembrane region" description="Helical" evidence="6">
    <location>
        <begin position="648"/>
        <end position="670"/>
    </location>
</feature>
<evidence type="ECO:0000256" key="5">
    <source>
        <dbReference type="ARBA" id="ARBA00023136"/>
    </source>
</evidence>